<reference evidence="1" key="1">
    <citation type="submission" date="2020-05" db="EMBL/GenBank/DDBJ databases">
        <authorList>
            <person name="Chiriac C."/>
            <person name="Salcher M."/>
            <person name="Ghai R."/>
            <person name="Kavagutti S V."/>
        </authorList>
    </citation>
    <scope>NUCLEOTIDE SEQUENCE</scope>
</reference>
<evidence type="ECO:0000313" key="1">
    <source>
        <dbReference type="EMBL" id="CAB4873229.1"/>
    </source>
</evidence>
<organism evidence="1">
    <name type="scientific">freshwater metagenome</name>
    <dbReference type="NCBI Taxonomy" id="449393"/>
    <lineage>
        <taxon>unclassified sequences</taxon>
        <taxon>metagenomes</taxon>
        <taxon>ecological metagenomes</taxon>
    </lineage>
</organism>
<protein>
    <submittedName>
        <fullName evidence="1">Unannotated protein</fullName>
    </submittedName>
</protein>
<dbReference type="EMBL" id="CAFBLR010000068">
    <property type="protein sequence ID" value="CAB4873229.1"/>
    <property type="molecule type" value="Genomic_DNA"/>
</dbReference>
<dbReference type="AlphaFoldDB" id="A0A6J7DY00"/>
<proteinExistence type="predicted"/>
<name>A0A6J7DY00_9ZZZZ</name>
<gene>
    <name evidence="1" type="ORF">UFOPK3417_00858</name>
</gene>
<accession>A0A6J7DY00</accession>
<sequence length="49" mass="5075">MNGRSLVANWSCSAFETVTTTIGREPGVPSPAPSRSALRSAALVIAGMR</sequence>